<organism evidence="2 3">
    <name type="scientific">Catenaria anguillulae PL171</name>
    <dbReference type="NCBI Taxonomy" id="765915"/>
    <lineage>
        <taxon>Eukaryota</taxon>
        <taxon>Fungi</taxon>
        <taxon>Fungi incertae sedis</taxon>
        <taxon>Blastocladiomycota</taxon>
        <taxon>Blastocladiomycetes</taxon>
        <taxon>Blastocladiales</taxon>
        <taxon>Catenariaceae</taxon>
        <taxon>Catenaria</taxon>
    </lineage>
</organism>
<dbReference type="Proteomes" id="UP000193411">
    <property type="component" value="Unassembled WGS sequence"/>
</dbReference>
<protein>
    <recommendedName>
        <fullName evidence="1">NmrA-like domain-containing protein</fullName>
    </recommendedName>
</protein>
<dbReference type="STRING" id="765915.A0A1Y2HP80"/>
<accession>A0A1Y2HP80</accession>
<dbReference type="Pfam" id="PF05368">
    <property type="entry name" value="NmrA"/>
    <property type="match status" value="1"/>
</dbReference>
<dbReference type="InterPro" id="IPR051604">
    <property type="entry name" value="Ergot_Alk_Oxidoreductase"/>
</dbReference>
<dbReference type="OrthoDB" id="419598at2759"/>
<evidence type="ECO:0000313" key="3">
    <source>
        <dbReference type="Proteomes" id="UP000193411"/>
    </source>
</evidence>
<dbReference type="Gene3D" id="3.90.25.10">
    <property type="entry name" value="UDP-galactose 4-epimerase, domain 1"/>
    <property type="match status" value="1"/>
</dbReference>
<gene>
    <name evidence="2" type="ORF">BCR44DRAFT_38452</name>
</gene>
<dbReference type="PANTHER" id="PTHR43162:SF1">
    <property type="entry name" value="PRESTALK A DIFFERENTIATION PROTEIN A"/>
    <property type="match status" value="1"/>
</dbReference>
<dbReference type="PANTHER" id="PTHR43162">
    <property type="match status" value="1"/>
</dbReference>
<dbReference type="SUPFAM" id="SSF51735">
    <property type="entry name" value="NAD(P)-binding Rossmann-fold domains"/>
    <property type="match status" value="1"/>
</dbReference>
<dbReference type="AlphaFoldDB" id="A0A1Y2HP80"/>
<feature type="domain" description="NmrA-like" evidence="1">
    <location>
        <begin position="8"/>
        <end position="193"/>
    </location>
</feature>
<keyword evidence="3" id="KW-1185">Reference proteome</keyword>
<name>A0A1Y2HP80_9FUNG</name>
<evidence type="ECO:0000259" key="1">
    <source>
        <dbReference type="Pfam" id="PF05368"/>
    </source>
</evidence>
<dbReference type="Gene3D" id="3.40.50.720">
    <property type="entry name" value="NAD(P)-binding Rossmann-like Domain"/>
    <property type="match status" value="1"/>
</dbReference>
<dbReference type="InterPro" id="IPR008030">
    <property type="entry name" value="NmrA-like"/>
</dbReference>
<evidence type="ECO:0000313" key="2">
    <source>
        <dbReference type="EMBL" id="ORZ36405.1"/>
    </source>
</evidence>
<dbReference type="EMBL" id="MCFL01000017">
    <property type="protein sequence ID" value="ORZ36405.1"/>
    <property type="molecule type" value="Genomic_DNA"/>
</dbReference>
<dbReference type="InterPro" id="IPR036291">
    <property type="entry name" value="NAD(P)-bd_dom_sf"/>
</dbReference>
<proteinExistence type="predicted"/>
<sequence length="342" mass="36597">MSPSPFSILFTGATGNVGRVVATDLLALLPLLGITAPKSLVLGVRDPSRAQRQFPTSDLLSLRRLDLTDPATFPESLQGISSVFLCRPPDLSDPKPLIQFCHTARDAGVKHIAFLSLLDIEDHPHAPHFKIEQDLKTISDTDAGFAFTSVRAGFFMQNLITTHKKEIVDLGEIVVPAGNGPTSFVDVRDIGLVSACACLANCGIESLPGAAAAQVFGGVQQDQPIDIAFLKGTHMIDVTGPESLTYHQVASILSDASKREIKYKEPSAVKAVWSWVWRGGVPMGKALVMSMIYSHVRRGNAGRVSSEVVERLARRKAISLTEFAAKAAGELSAEPANSASDS</sequence>
<comment type="caution">
    <text evidence="2">The sequence shown here is derived from an EMBL/GenBank/DDBJ whole genome shotgun (WGS) entry which is preliminary data.</text>
</comment>
<reference evidence="2 3" key="1">
    <citation type="submission" date="2016-07" db="EMBL/GenBank/DDBJ databases">
        <title>Pervasive Adenine N6-methylation of Active Genes in Fungi.</title>
        <authorList>
            <consortium name="DOE Joint Genome Institute"/>
            <person name="Mondo S.J."/>
            <person name="Dannebaum R.O."/>
            <person name="Kuo R.C."/>
            <person name="Labutti K."/>
            <person name="Haridas S."/>
            <person name="Kuo A."/>
            <person name="Salamov A."/>
            <person name="Ahrendt S.R."/>
            <person name="Lipzen A."/>
            <person name="Sullivan W."/>
            <person name="Andreopoulos W.B."/>
            <person name="Clum A."/>
            <person name="Lindquist E."/>
            <person name="Daum C."/>
            <person name="Ramamoorthy G.K."/>
            <person name="Gryganskyi A."/>
            <person name="Culley D."/>
            <person name="Magnuson J.K."/>
            <person name="James T.Y."/>
            <person name="O'Malley M.A."/>
            <person name="Stajich J.E."/>
            <person name="Spatafora J.W."/>
            <person name="Visel A."/>
            <person name="Grigoriev I.V."/>
        </authorList>
    </citation>
    <scope>NUCLEOTIDE SEQUENCE [LARGE SCALE GENOMIC DNA]</scope>
    <source>
        <strain evidence="2 3">PL171</strain>
    </source>
</reference>